<feature type="transmembrane region" description="Helical" evidence="7">
    <location>
        <begin position="21"/>
        <end position="43"/>
    </location>
</feature>
<dbReference type="PANTHER" id="PTHR43065">
    <property type="entry name" value="SENSOR HISTIDINE KINASE"/>
    <property type="match status" value="1"/>
</dbReference>
<dbReference type="SMART" id="SM00387">
    <property type="entry name" value="HATPase_c"/>
    <property type="match status" value="1"/>
</dbReference>
<reference evidence="9 10" key="1">
    <citation type="submission" date="2020-04" db="EMBL/GenBank/DDBJ databases">
        <authorList>
            <person name="Basu S."/>
            <person name="Maruthanayagam V."/>
            <person name="Chakraborty S."/>
            <person name="Pramanik A."/>
            <person name="Mukherjee J."/>
            <person name="Brink B."/>
        </authorList>
    </citation>
    <scope>NUCLEOTIDE SEQUENCE [LARGE SCALE GENOMIC DNA]</scope>
    <source>
        <strain evidence="9 10">AP17</strain>
    </source>
</reference>
<dbReference type="AlphaFoldDB" id="A0A6H1TVS9"/>
<evidence type="ECO:0000256" key="1">
    <source>
        <dbReference type="ARBA" id="ARBA00000085"/>
    </source>
</evidence>
<dbReference type="RefSeq" id="WP_168567596.1">
    <property type="nucleotide sequence ID" value="NZ_CP051167.1"/>
</dbReference>
<dbReference type="Pfam" id="PF02518">
    <property type="entry name" value="HATPase_c"/>
    <property type="match status" value="1"/>
</dbReference>
<dbReference type="PRINTS" id="PR00344">
    <property type="entry name" value="BCTRLSENSOR"/>
</dbReference>
<dbReference type="SUPFAM" id="SSF55874">
    <property type="entry name" value="ATPase domain of HSP90 chaperone/DNA topoisomerase II/histidine kinase"/>
    <property type="match status" value="1"/>
</dbReference>
<dbReference type="InterPro" id="IPR005467">
    <property type="entry name" value="His_kinase_dom"/>
</dbReference>
<dbReference type="PANTHER" id="PTHR43065:SF50">
    <property type="entry name" value="HISTIDINE KINASE"/>
    <property type="match status" value="1"/>
</dbReference>
<accession>A0A6H1TVS9</accession>
<keyword evidence="7" id="KW-0812">Transmembrane</keyword>
<gene>
    <name evidence="9" type="ORF">HCG48_01600</name>
</gene>
<feature type="transmembrane region" description="Helical" evidence="7">
    <location>
        <begin position="201"/>
        <end position="220"/>
    </location>
</feature>
<dbReference type="SMART" id="SM00388">
    <property type="entry name" value="HisKA"/>
    <property type="match status" value="1"/>
</dbReference>
<dbReference type="InterPro" id="IPR003661">
    <property type="entry name" value="HisK_dim/P_dom"/>
</dbReference>
<dbReference type="EC" id="2.7.13.3" evidence="2"/>
<evidence type="ECO:0000259" key="8">
    <source>
        <dbReference type="PROSITE" id="PS50109"/>
    </source>
</evidence>
<dbReference type="GO" id="GO:0000155">
    <property type="term" value="F:phosphorelay sensor kinase activity"/>
    <property type="evidence" value="ECO:0007669"/>
    <property type="project" value="InterPro"/>
</dbReference>
<evidence type="ECO:0000256" key="5">
    <source>
        <dbReference type="ARBA" id="ARBA00023012"/>
    </source>
</evidence>
<proteinExistence type="predicted"/>
<evidence type="ECO:0000256" key="7">
    <source>
        <dbReference type="SAM" id="Phobius"/>
    </source>
</evidence>
<evidence type="ECO:0000256" key="3">
    <source>
        <dbReference type="ARBA" id="ARBA00022553"/>
    </source>
</evidence>
<feature type="coiled-coil region" evidence="6">
    <location>
        <begin position="231"/>
        <end position="268"/>
    </location>
</feature>
<dbReference type="InterPro" id="IPR007891">
    <property type="entry name" value="CHASE3"/>
</dbReference>
<dbReference type="InterPro" id="IPR004358">
    <property type="entry name" value="Sig_transdc_His_kin-like_C"/>
</dbReference>
<dbReference type="InterPro" id="IPR036097">
    <property type="entry name" value="HisK_dim/P_sf"/>
</dbReference>
<dbReference type="InterPro" id="IPR036890">
    <property type="entry name" value="HATPase_C_sf"/>
</dbReference>
<organism evidence="9 10">
    <name type="scientific">Oxynema aestuarii AP17</name>
    <dbReference type="NCBI Taxonomy" id="2064643"/>
    <lineage>
        <taxon>Bacteria</taxon>
        <taxon>Bacillati</taxon>
        <taxon>Cyanobacteriota</taxon>
        <taxon>Cyanophyceae</taxon>
        <taxon>Oscillatoriophycideae</taxon>
        <taxon>Oscillatoriales</taxon>
        <taxon>Oscillatoriaceae</taxon>
        <taxon>Oxynema</taxon>
        <taxon>Oxynema aestuarii</taxon>
    </lineage>
</organism>
<dbReference type="Proteomes" id="UP000500857">
    <property type="component" value="Chromosome"/>
</dbReference>
<keyword evidence="5" id="KW-0902">Two-component regulatory system</keyword>
<feature type="domain" description="Histidine kinase" evidence="8">
    <location>
        <begin position="277"/>
        <end position="522"/>
    </location>
</feature>
<evidence type="ECO:0000256" key="2">
    <source>
        <dbReference type="ARBA" id="ARBA00012438"/>
    </source>
</evidence>
<dbReference type="Pfam" id="PF05227">
    <property type="entry name" value="CHASE3"/>
    <property type="match status" value="1"/>
</dbReference>
<dbReference type="Gene3D" id="1.10.287.130">
    <property type="match status" value="1"/>
</dbReference>
<keyword evidence="6" id="KW-0175">Coiled coil</keyword>
<keyword evidence="10" id="KW-1185">Reference proteome</keyword>
<sequence>MKPIYFFPKSKTWSNLSVRSKGTIIIAIPTTCLMITVFSFSWLKRNADLAQAYVEHTQHVRIEANQLLTNLVDAETGVRGYEITQQLQFLEPYKTSIVTIPETLYTLENLVSDNPRQTKQLTQVREIADQTMEFLRHKLYRLDAGTDEPLDEQEIKRFMIQGKSLMDRARVEIKIFVSEEERLLELRQERSQSQHEFLEKALWFESIIGLVSGLIAVYLFNQLDRELKNRENRLQDHAILAKKQAKELEETLEKLRQTQANLIQNEKMSSLGQLVAGIAHEINNPVNFIHGNLQYIRQTIEPLIEIVREYEKTDAMSTEIRNRVDELDLEFIAEDCPKVLKSMRSGSERIRDIVQSLRSFSRLDESEKKAVYLHDGIQDSLMLLNHRLDGIEVIKNYQELPKVECYAGELNQVFINILSNAIDAVEAIAPPRKIEISTQTEITHSEQEARISIEIRDNGMGIPEEIKDKVFDPFFTNKPIGQGTGLGLSVSYQIMQKHNGTLSIDSKLGMGTTVKLTIPVSFCGLTPGNIRSIEVGRSR</sequence>
<protein>
    <recommendedName>
        <fullName evidence="2">histidine kinase</fullName>
        <ecNumber evidence="2">2.7.13.3</ecNumber>
    </recommendedName>
</protein>
<keyword evidence="7" id="KW-0472">Membrane</keyword>
<dbReference type="InterPro" id="IPR003594">
    <property type="entry name" value="HATPase_dom"/>
</dbReference>
<keyword evidence="4" id="KW-0808">Transferase</keyword>
<dbReference type="Gene3D" id="3.30.565.10">
    <property type="entry name" value="Histidine kinase-like ATPase, C-terminal domain"/>
    <property type="match status" value="1"/>
</dbReference>
<dbReference type="KEGG" id="oxy:HCG48_01600"/>
<dbReference type="Pfam" id="PF00512">
    <property type="entry name" value="HisKA"/>
    <property type="match status" value="1"/>
</dbReference>
<dbReference type="EMBL" id="CP051167">
    <property type="protein sequence ID" value="QIZ69439.1"/>
    <property type="molecule type" value="Genomic_DNA"/>
</dbReference>
<keyword evidence="3" id="KW-0597">Phosphoprotein</keyword>
<evidence type="ECO:0000313" key="9">
    <source>
        <dbReference type="EMBL" id="QIZ69439.1"/>
    </source>
</evidence>
<name>A0A6H1TVS9_9CYAN</name>
<keyword evidence="4" id="KW-0418">Kinase</keyword>
<evidence type="ECO:0000313" key="10">
    <source>
        <dbReference type="Proteomes" id="UP000500857"/>
    </source>
</evidence>
<keyword evidence="7" id="KW-1133">Transmembrane helix</keyword>
<dbReference type="PROSITE" id="PS50109">
    <property type="entry name" value="HIS_KIN"/>
    <property type="match status" value="1"/>
</dbReference>
<evidence type="ECO:0000256" key="6">
    <source>
        <dbReference type="SAM" id="Coils"/>
    </source>
</evidence>
<dbReference type="SUPFAM" id="SSF47384">
    <property type="entry name" value="Homodimeric domain of signal transducing histidine kinase"/>
    <property type="match status" value="1"/>
</dbReference>
<dbReference type="CDD" id="cd19410">
    <property type="entry name" value="HK9-like_sensor"/>
    <property type="match status" value="1"/>
</dbReference>
<evidence type="ECO:0000256" key="4">
    <source>
        <dbReference type="ARBA" id="ARBA00022777"/>
    </source>
</evidence>
<comment type="catalytic activity">
    <reaction evidence="1">
        <text>ATP + protein L-histidine = ADP + protein N-phospho-L-histidine.</text>
        <dbReference type="EC" id="2.7.13.3"/>
    </reaction>
</comment>
<dbReference type="CDD" id="cd00082">
    <property type="entry name" value="HisKA"/>
    <property type="match status" value="1"/>
</dbReference>